<keyword evidence="2" id="KW-1185">Reference proteome</keyword>
<accession>A0A498JGL9</accession>
<dbReference type="Gramene" id="mRNA:MD07G0146700">
    <property type="protein sequence ID" value="CDS:MD07G0146700.1"/>
    <property type="gene ID" value="MD07G0146700"/>
</dbReference>
<reference evidence="1 2" key="1">
    <citation type="submission" date="2018-10" db="EMBL/GenBank/DDBJ databases">
        <title>A high-quality apple genome assembly.</title>
        <authorList>
            <person name="Hu J."/>
        </authorList>
    </citation>
    <scope>NUCLEOTIDE SEQUENCE [LARGE SCALE GENOMIC DNA]</scope>
    <source>
        <strain evidence="2">cv. HFTH1</strain>
        <tissue evidence="1">Young leaf</tissue>
    </source>
</reference>
<protein>
    <submittedName>
        <fullName evidence="1">Uncharacterized protein</fullName>
    </submittedName>
</protein>
<comment type="caution">
    <text evidence="1">The sequence shown here is derived from an EMBL/GenBank/DDBJ whole genome shotgun (WGS) entry which is preliminary data.</text>
</comment>
<evidence type="ECO:0000313" key="2">
    <source>
        <dbReference type="Proteomes" id="UP000290289"/>
    </source>
</evidence>
<evidence type="ECO:0000313" key="1">
    <source>
        <dbReference type="EMBL" id="RXH94296.1"/>
    </source>
</evidence>
<gene>
    <name evidence="1" type="ORF">DVH24_023980</name>
</gene>
<name>A0A498JGL9_MALDO</name>
<organism evidence="1 2">
    <name type="scientific">Malus domestica</name>
    <name type="common">Apple</name>
    <name type="synonym">Pyrus malus</name>
    <dbReference type="NCBI Taxonomy" id="3750"/>
    <lineage>
        <taxon>Eukaryota</taxon>
        <taxon>Viridiplantae</taxon>
        <taxon>Streptophyta</taxon>
        <taxon>Embryophyta</taxon>
        <taxon>Tracheophyta</taxon>
        <taxon>Spermatophyta</taxon>
        <taxon>Magnoliopsida</taxon>
        <taxon>eudicotyledons</taxon>
        <taxon>Gunneridae</taxon>
        <taxon>Pentapetalae</taxon>
        <taxon>rosids</taxon>
        <taxon>fabids</taxon>
        <taxon>Rosales</taxon>
        <taxon>Rosaceae</taxon>
        <taxon>Amygdaloideae</taxon>
        <taxon>Maleae</taxon>
        <taxon>Malus</taxon>
    </lineage>
</organism>
<dbReference type="AlphaFoldDB" id="A0A498JGL9"/>
<dbReference type="PANTHER" id="PTHR34130">
    <property type="entry name" value="OS08G0243800 PROTEIN"/>
    <property type="match status" value="1"/>
</dbReference>
<sequence length="236" mass="26308">MDDTKNTAVPQDQSDADDTLSFCDFSLYNDHYDSYSPSPRKYPDTPDSLFEFFIDHPDFELDSSAVVFCGKTIDDVDFPQNTKLVQRDPRNGLFLFKTNSFKRSQSVRSPVDLEKSSVFRPNSPAAGSCRYQSSKSKKHRTALIGSLVKPQPKMELSDIKRRQSRLAPGPMFQIAEGDHSGELVAAFAADGGKAHKSPLRPLRCRSHLVSALVKASFGCIPSPKTRVELSDFPRVD</sequence>
<dbReference type="EMBL" id="RDQH01000333">
    <property type="protein sequence ID" value="RXH94296.1"/>
    <property type="molecule type" value="Genomic_DNA"/>
</dbReference>
<proteinExistence type="predicted"/>
<dbReference type="PANTHER" id="PTHR34130:SF8">
    <property type="entry name" value="TRANSMEMBRANE PROTEIN"/>
    <property type="match status" value="1"/>
</dbReference>
<dbReference type="Proteomes" id="UP000290289">
    <property type="component" value="Chromosome 7"/>
</dbReference>